<accession>A0A1H5V5I3</accession>
<reference evidence="3" key="1">
    <citation type="submission" date="2016-10" db="EMBL/GenBank/DDBJ databases">
        <authorList>
            <person name="Varghese N."/>
            <person name="Submissions S."/>
        </authorList>
    </citation>
    <scope>NUCLEOTIDE SEQUENCE [LARGE SCALE GENOMIC DNA]</scope>
    <source>
        <strain evidence="3">DSM 5463</strain>
    </source>
</reference>
<organism evidence="2 3">
    <name type="scientific">Caloramator fervidus</name>
    <dbReference type="NCBI Taxonomy" id="29344"/>
    <lineage>
        <taxon>Bacteria</taxon>
        <taxon>Bacillati</taxon>
        <taxon>Bacillota</taxon>
        <taxon>Clostridia</taxon>
        <taxon>Eubacteriales</taxon>
        <taxon>Clostridiaceae</taxon>
        <taxon>Caloramator</taxon>
    </lineage>
</organism>
<evidence type="ECO:0000256" key="1">
    <source>
        <dbReference type="SAM" id="Phobius"/>
    </source>
</evidence>
<keyword evidence="1" id="KW-0812">Transmembrane</keyword>
<dbReference type="Proteomes" id="UP000242850">
    <property type="component" value="Unassembled WGS sequence"/>
</dbReference>
<feature type="transmembrane region" description="Helical" evidence="1">
    <location>
        <begin position="6"/>
        <end position="29"/>
    </location>
</feature>
<evidence type="ECO:0000313" key="3">
    <source>
        <dbReference type="Proteomes" id="UP000242850"/>
    </source>
</evidence>
<evidence type="ECO:0008006" key="4">
    <source>
        <dbReference type="Google" id="ProtNLM"/>
    </source>
</evidence>
<dbReference type="AlphaFoldDB" id="A0A1H5V5I3"/>
<gene>
    <name evidence="2" type="ORF">SAMN05660865_01089</name>
</gene>
<protein>
    <recommendedName>
        <fullName evidence="4">Competence protein ComGF</fullName>
    </recommendedName>
</protein>
<name>A0A1H5V5I3_9CLOT</name>
<keyword evidence="3" id="KW-1185">Reference proteome</keyword>
<sequence length="123" mass="14509">MEVFVWMFLISVMFICFFDMLIFNSKFYFNIIDSMDSRINTQIAMEFLIDKITNSKNISFQNGILYVDGKKIYLNKDVLIYEYGSTPVVDKIKNFTVLDLGNGLYEISVESKHDFKKIIIQKR</sequence>
<evidence type="ECO:0000313" key="2">
    <source>
        <dbReference type="EMBL" id="SEF81707.1"/>
    </source>
</evidence>
<keyword evidence="1" id="KW-0472">Membrane</keyword>
<proteinExistence type="predicted"/>
<dbReference type="EMBL" id="FNUK01000012">
    <property type="protein sequence ID" value="SEF81707.1"/>
    <property type="molecule type" value="Genomic_DNA"/>
</dbReference>
<keyword evidence="1" id="KW-1133">Transmembrane helix</keyword>